<dbReference type="GO" id="GO:0004672">
    <property type="term" value="F:protein kinase activity"/>
    <property type="evidence" value="ECO:0007669"/>
    <property type="project" value="InterPro"/>
</dbReference>
<sequence length="564" mass="63399">MGSPFQITLDIADVCRCVKEIATTLNGFSEDLDTIEVSFRRELGRTESCERVVSQPRFGKQSLLEIVGDLQRQSILESFTKVIEHWKKFNTIITACRADPASASAVIALVRRSSSWKIRKRTSWMLGGKEKATKVLATVEQLNQNLSQDITWTITHFGGNSTIELEGLEASDDAQIVGIPSTVTLQKIERDQSFADKNILIPSGLLHTVDQPTVSGENLKFGKFRDAIFTLVEHRYYTQSEKSQLSLPMALRLATFLNRTQAEGTGILQCIGMTHEPAYRRFSYIFDFSPLTGGRLISTHQGKSMSSLPKMFTLREQLKRGGPSLFQYTRFGDPEVYNPAATRPLSSTHRVSFAASLARTLSNLHVVSWLHQSIQSGNILFTIDSSGQWCTISRPYLVGFQFARSINEYSDRYGVRKGVGPEQYIYKHPDRHHNDKREPSRPHNLLDDIYSLGVVFLEIGLGREAVELYNVIPTTFVHSVENADDTHALWRDGKGLTAEQIRNGFIMFATEFLPERMGNKYASIVVACLKGDFEEGGRIGEEANVRIAFRSTVVDELEKLATRI</sequence>
<dbReference type="InterPro" id="IPR011009">
    <property type="entry name" value="Kinase-like_dom_sf"/>
</dbReference>
<feature type="domain" description="Protein kinase" evidence="1">
    <location>
        <begin position="171"/>
        <end position="564"/>
    </location>
</feature>
<dbReference type="EMBL" id="ML977702">
    <property type="protein sequence ID" value="KAF1993482.1"/>
    <property type="molecule type" value="Genomic_DNA"/>
</dbReference>
<protein>
    <recommendedName>
        <fullName evidence="1">Protein kinase domain-containing protein</fullName>
    </recommendedName>
</protein>
<reference evidence="2" key="1">
    <citation type="journal article" date="2020" name="Stud. Mycol.">
        <title>101 Dothideomycetes genomes: a test case for predicting lifestyles and emergence of pathogens.</title>
        <authorList>
            <person name="Haridas S."/>
            <person name="Albert R."/>
            <person name="Binder M."/>
            <person name="Bloem J."/>
            <person name="Labutti K."/>
            <person name="Salamov A."/>
            <person name="Andreopoulos B."/>
            <person name="Baker S."/>
            <person name="Barry K."/>
            <person name="Bills G."/>
            <person name="Bluhm B."/>
            <person name="Cannon C."/>
            <person name="Castanera R."/>
            <person name="Culley D."/>
            <person name="Daum C."/>
            <person name="Ezra D."/>
            <person name="Gonzalez J."/>
            <person name="Henrissat B."/>
            <person name="Kuo A."/>
            <person name="Liang C."/>
            <person name="Lipzen A."/>
            <person name="Lutzoni F."/>
            <person name="Magnuson J."/>
            <person name="Mondo S."/>
            <person name="Nolan M."/>
            <person name="Ohm R."/>
            <person name="Pangilinan J."/>
            <person name="Park H.-J."/>
            <person name="Ramirez L."/>
            <person name="Alfaro M."/>
            <person name="Sun H."/>
            <person name="Tritt A."/>
            <person name="Yoshinaga Y."/>
            <person name="Zwiers L.-H."/>
            <person name="Turgeon B."/>
            <person name="Goodwin S."/>
            <person name="Spatafora J."/>
            <person name="Crous P."/>
            <person name="Grigoriev I."/>
        </authorList>
    </citation>
    <scope>NUCLEOTIDE SEQUENCE</scope>
    <source>
        <strain evidence="2">CBS 123094</strain>
    </source>
</reference>
<evidence type="ECO:0000259" key="1">
    <source>
        <dbReference type="PROSITE" id="PS50011"/>
    </source>
</evidence>
<accession>A0A6A5VUK8</accession>
<dbReference type="PROSITE" id="PS50011">
    <property type="entry name" value="PROTEIN_KINASE_DOM"/>
    <property type="match status" value="1"/>
</dbReference>
<dbReference type="GO" id="GO:0005524">
    <property type="term" value="F:ATP binding"/>
    <property type="evidence" value="ECO:0007669"/>
    <property type="project" value="InterPro"/>
</dbReference>
<evidence type="ECO:0000313" key="3">
    <source>
        <dbReference type="Proteomes" id="UP000799779"/>
    </source>
</evidence>
<name>A0A6A5VUK8_9PLEO</name>
<dbReference type="SUPFAM" id="SSF56112">
    <property type="entry name" value="Protein kinase-like (PK-like)"/>
    <property type="match status" value="1"/>
</dbReference>
<dbReference type="Proteomes" id="UP000799779">
    <property type="component" value="Unassembled WGS sequence"/>
</dbReference>
<dbReference type="AlphaFoldDB" id="A0A6A5VUK8"/>
<dbReference type="PANTHER" id="PTHR37542">
    <property type="entry name" value="HELO DOMAIN-CONTAINING PROTEIN-RELATED"/>
    <property type="match status" value="1"/>
</dbReference>
<dbReference type="PANTHER" id="PTHR37542:SF3">
    <property type="entry name" value="PRION-INHIBITION AND PROPAGATION HELO DOMAIN-CONTAINING PROTEIN"/>
    <property type="match status" value="1"/>
</dbReference>
<evidence type="ECO:0000313" key="2">
    <source>
        <dbReference type="EMBL" id="KAF1993482.1"/>
    </source>
</evidence>
<keyword evidence="3" id="KW-1185">Reference proteome</keyword>
<gene>
    <name evidence="2" type="ORF">P154DRAFT_567986</name>
</gene>
<dbReference type="InterPro" id="IPR000719">
    <property type="entry name" value="Prot_kinase_dom"/>
</dbReference>
<organism evidence="2 3">
    <name type="scientific">Amniculicola lignicola CBS 123094</name>
    <dbReference type="NCBI Taxonomy" id="1392246"/>
    <lineage>
        <taxon>Eukaryota</taxon>
        <taxon>Fungi</taxon>
        <taxon>Dikarya</taxon>
        <taxon>Ascomycota</taxon>
        <taxon>Pezizomycotina</taxon>
        <taxon>Dothideomycetes</taxon>
        <taxon>Pleosporomycetidae</taxon>
        <taxon>Pleosporales</taxon>
        <taxon>Amniculicolaceae</taxon>
        <taxon>Amniculicola</taxon>
    </lineage>
</organism>
<dbReference type="OrthoDB" id="1911848at2759"/>
<proteinExistence type="predicted"/>
<dbReference type="Gene3D" id="1.10.510.10">
    <property type="entry name" value="Transferase(Phosphotransferase) domain 1"/>
    <property type="match status" value="1"/>
</dbReference>